<sequence length="124" mass="14261">MNQIKVESIDVNIEVSNIHLSVELNEQQAFELQAGERMLVDSDQFAFLYIVEDQDGFHSLRFEKDCWPALKEGYLNRTAFYAVLNEHTRLALANLNEELDFLLENIQGNGNYGEAFEEAVKAIF</sequence>
<dbReference type="InterPro" id="IPR020908">
    <property type="entry name" value="UPF0738"/>
</dbReference>
<gene>
    <name evidence="1" type="ORF">JOC54_003643</name>
</gene>
<reference evidence="1" key="1">
    <citation type="submission" date="2021-01" db="EMBL/GenBank/DDBJ databases">
        <title>Genomic Encyclopedia of Type Strains, Phase IV (KMG-IV): sequencing the most valuable type-strain genomes for metagenomic binning, comparative biology and taxonomic classification.</title>
        <authorList>
            <person name="Goeker M."/>
        </authorList>
    </citation>
    <scope>NUCLEOTIDE SEQUENCE</scope>
    <source>
        <strain evidence="1">DSM 21943</strain>
    </source>
</reference>
<dbReference type="Pfam" id="PF19785">
    <property type="entry name" value="UPF0738"/>
    <property type="match status" value="1"/>
</dbReference>
<comment type="caution">
    <text evidence="1">The sequence shown here is derived from an EMBL/GenBank/DDBJ whole genome shotgun (WGS) entry which is preliminary data.</text>
</comment>
<name>A0ABS2SXV5_9BACI</name>
<protein>
    <submittedName>
        <fullName evidence="1">Uncharacterized protein</fullName>
    </submittedName>
</protein>
<dbReference type="RefSeq" id="WP_204467923.1">
    <property type="nucleotide sequence ID" value="NZ_JAFBCV010000013.1"/>
</dbReference>
<proteinExistence type="predicted"/>
<evidence type="ECO:0000313" key="1">
    <source>
        <dbReference type="EMBL" id="MBM7840362.1"/>
    </source>
</evidence>
<dbReference type="Proteomes" id="UP001179280">
    <property type="component" value="Unassembled WGS sequence"/>
</dbReference>
<evidence type="ECO:0000313" key="2">
    <source>
        <dbReference type="Proteomes" id="UP001179280"/>
    </source>
</evidence>
<keyword evidence="2" id="KW-1185">Reference proteome</keyword>
<accession>A0ABS2SXV5</accession>
<organism evidence="1 2">
    <name type="scientific">Shouchella xiaoxiensis</name>
    <dbReference type="NCBI Taxonomy" id="766895"/>
    <lineage>
        <taxon>Bacteria</taxon>
        <taxon>Bacillati</taxon>
        <taxon>Bacillota</taxon>
        <taxon>Bacilli</taxon>
        <taxon>Bacillales</taxon>
        <taxon>Bacillaceae</taxon>
        <taxon>Shouchella</taxon>
    </lineage>
</organism>
<dbReference type="EMBL" id="JAFBCV010000013">
    <property type="protein sequence ID" value="MBM7840362.1"/>
    <property type="molecule type" value="Genomic_DNA"/>
</dbReference>